<dbReference type="EMBL" id="MJEQ01037190">
    <property type="protein sequence ID" value="OIS99333.1"/>
    <property type="molecule type" value="Genomic_DNA"/>
</dbReference>
<dbReference type="PANTHER" id="PTHR47723">
    <property type="entry name" value="OS05G0353850 PROTEIN"/>
    <property type="match status" value="1"/>
</dbReference>
<dbReference type="SMR" id="A0A1J6I2P3"/>
<evidence type="ECO:0000259" key="1">
    <source>
        <dbReference type="PROSITE" id="PS50879"/>
    </source>
</evidence>
<keyword evidence="3" id="KW-1185">Reference proteome</keyword>
<evidence type="ECO:0000313" key="2">
    <source>
        <dbReference type="EMBL" id="OIS99333.1"/>
    </source>
</evidence>
<dbReference type="InterPro" id="IPR044730">
    <property type="entry name" value="RNase_H-like_dom_plant"/>
</dbReference>
<gene>
    <name evidence="2" type="ORF">A4A49_00842</name>
</gene>
<proteinExistence type="predicted"/>
<protein>
    <submittedName>
        <fullName evidence="2">Ribonuclease h protein</fullName>
    </submittedName>
</protein>
<evidence type="ECO:0000313" key="3">
    <source>
        <dbReference type="Proteomes" id="UP000187609"/>
    </source>
</evidence>
<dbReference type="AlphaFoldDB" id="A0A1J6I2P3"/>
<accession>A0A1J6I2P3</accession>
<organism evidence="2 3">
    <name type="scientific">Nicotiana attenuata</name>
    <name type="common">Coyote tobacco</name>
    <dbReference type="NCBI Taxonomy" id="49451"/>
    <lineage>
        <taxon>Eukaryota</taxon>
        <taxon>Viridiplantae</taxon>
        <taxon>Streptophyta</taxon>
        <taxon>Embryophyta</taxon>
        <taxon>Tracheophyta</taxon>
        <taxon>Spermatophyta</taxon>
        <taxon>Magnoliopsida</taxon>
        <taxon>eudicotyledons</taxon>
        <taxon>Gunneridae</taxon>
        <taxon>Pentapetalae</taxon>
        <taxon>asterids</taxon>
        <taxon>lamiids</taxon>
        <taxon>Solanales</taxon>
        <taxon>Solanaceae</taxon>
        <taxon>Nicotianoideae</taxon>
        <taxon>Nicotianeae</taxon>
        <taxon>Nicotiana</taxon>
    </lineage>
</organism>
<dbReference type="PROSITE" id="PS50879">
    <property type="entry name" value="RNASE_H_1"/>
    <property type="match status" value="1"/>
</dbReference>
<comment type="caution">
    <text evidence="2">The sequence shown here is derived from an EMBL/GenBank/DDBJ whole genome shotgun (WGS) entry which is preliminary data.</text>
</comment>
<dbReference type="InterPro" id="IPR012337">
    <property type="entry name" value="RNaseH-like_sf"/>
</dbReference>
<name>A0A1J6I2P3_NICAT</name>
<dbReference type="SUPFAM" id="SSF53098">
    <property type="entry name" value="Ribonuclease H-like"/>
    <property type="match status" value="1"/>
</dbReference>
<dbReference type="Pfam" id="PF13456">
    <property type="entry name" value="RVT_3"/>
    <property type="match status" value="1"/>
</dbReference>
<dbReference type="GO" id="GO:0003676">
    <property type="term" value="F:nucleic acid binding"/>
    <property type="evidence" value="ECO:0007669"/>
    <property type="project" value="InterPro"/>
</dbReference>
<sequence>MFGWQAKTKNKIHAALLQCLPLVICYEIWNSRYASRFENIHMFERFIIQQVSKYMTFLLNIQFPKVTLPHPCHALCTAVETARLVITSQSVRWYKPDDGWVKLNTDGCSKGNPGNSDGGGILRNSQGACIFAFADYYGTCSNNMAEAKAMLQGIKMCIASRYSNVIVEADSQLIVDMINNKMKVPWHIQHIIDQIVLLSSNGNFCFVHIFREGNIAADQLANRGEKGRNRVIFYDKSSLPDYVKEIVKLVQQSTPNFRFRPRKNCCVINDANLR</sequence>
<dbReference type="InterPro" id="IPR002156">
    <property type="entry name" value="RNaseH_domain"/>
</dbReference>
<dbReference type="CDD" id="cd06222">
    <property type="entry name" value="RNase_H_like"/>
    <property type="match status" value="1"/>
</dbReference>
<dbReference type="OMA" id="FREGNIA"/>
<dbReference type="Gene3D" id="3.30.420.10">
    <property type="entry name" value="Ribonuclease H-like superfamily/Ribonuclease H"/>
    <property type="match status" value="1"/>
</dbReference>
<dbReference type="Proteomes" id="UP000187609">
    <property type="component" value="Unassembled WGS sequence"/>
</dbReference>
<dbReference type="InterPro" id="IPR053151">
    <property type="entry name" value="RNase_H-like"/>
</dbReference>
<dbReference type="PANTHER" id="PTHR47723:SF19">
    <property type="entry name" value="POLYNUCLEOTIDYL TRANSFERASE, RIBONUCLEASE H-LIKE SUPERFAMILY PROTEIN"/>
    <property type="match status" value="1"/>
</dbReference>
<feature type="domain" description="RNase H type-1" evidence="1">
    <location>
        <begin position="97"/>
        <end position="226"/>
    </location>
</feature>
<dbReference type="GO" id="GO:0004523">
    <property type="term" value="F:RNA-DNA hybrid ribonuclease activity"/>
    <property type="evidence" value="ECO:0007669"/>
    <property type="project" value="InterPro"/>
</dbReference>
<dbReference type="InterPro" id="IPR036397">
    <property type="entry name" value="RNaseH_sf"/>
</dbReference>
<reference evidence="2" key="1">
    <citation type="submission" date="2016-11" db="EMBL/GenBank/DDBJ databases">
        <title>The genome of Nicotiana attenuata.</title>
        <authorList>
            <person name="Xu S."/>
            <person name="Brockmoeller T."/>
            <person name="Gaquerel E."/>
            <person name="Navarro A."/>
            <person name="Kuhl H."/>
            <person name="Gase K."/>
            <person name="Ling Z."/>
            <person name="Zhou W."/>
            <person name="Kreitzer C."/>
            <person name="Stanke M."/>
            <person name="Tang H."/>
            <person name="Lyons E."/>
            <person name="Pandey P."/>
            <person name="Pandey S.P."/>
            <person name="Timmermann B."/>
            <person name="Baldwin I.T."/>
        </authorList>
    </citation>
    <scope>NUCLEOTIDE SEQUENCE [LARGE SCALE GENOMIC DNA]</scope>
    <source>
        <strain evidence="2">UT</strain>
    </source>
</reference>
<dbReference type="Gramene" id="OIS99333">
    <property type="protein sequence ID" value="OIS99333"/>
    <property type="gene ID" value="A4A49_00842"/>
</dbReference>